<keyword evidence="9 11" id="KW-0675">Receptor</keyword>
<dbReference type="AlphaFoldDB" id="A0AAV3A6M7"/>
<dbReference type="InterPro" id="IPR000276">
    <property type="entry name" value="GPCR_Rhodpsn"/>
</dbReference>
<dbReference type="CDD" id="cd13954">
    <property type="entry name" value="7tmA_OR"/>
    <property type="match status" value="1"/>
</dbReference>
<dbReference type="Proteomes" id="UP001181693">
    <property type="component" value="Unassembled WGS sequence"/>
</dbReference>
<dbReference type="SUPFAM" id="SSF81321">
    <property type="entry name" value="Family A G protein-coupled receptor-like"/>
    <property type="match status" value="1"/>
</dbReference>
<gene>
    <name evidence="14" type="ORF">GDO54_015753</name>
</gene>
<feature type="transmembrane region" description="Helical" evidence="12">
    <location>
        <begin position="140"/>
        <end position="164"/>
    </location>
</feature>
<evidence type="ECO:0000256" key="11">
    <source>
        <dbReference type="RuleBase" id="RU000688"/>
    </source>
</evidence>
<evidence type="ECO:0000256" key="10">
    <source>
        <dbReference type="ARBA" id="ARBA00023224"/>
    </source>
</evidence>
<keyword evidence="5 12" id="KW-0552">Olfaction</keyword>
<evidence type="ECO:0000256" key="3">
    <source>
        <dbReference type="ARBA" id="ARBA00022606"/>
    </source>
</evidence>
<dbReference type="PANTHER" id="PTHR26453">
    <property type="entry name" value="OLFACTORY RECEPTOR"/>
    <property type="match status" value="1"/>
</dbReference>
<comment type="caution">
    <text evidence="14">The sequence shown here is derived from an EMBL/GenBank/DDBJ whole genome shotgun (WGS) entry which is preliminary data.</text>
</comment>
<keyword evidence="7 11" id="KW-0297">G-protein coupled receptor</keyword>
<feature type="transmembrane region" description="Helical" evidence="12">
    <location>
        <begin position="273"/>
        <end position="292"/>
    </location>
</feature>
<dbReference type="Pfam" id="PF13853">
    <property type="entry name" value="7tm_4"/>
    <property type="match status" value="1"/>
</dbReference>
<evidence type="ECO:0000256" key="2">
    <source>
        <dbReference type="ARBA" id="ARBA00022475"/>
    </source>
</evidence>
<dbReference type="Gene3D" id="1.20.1070.10">
    <property type="entry name" value="Rhodopsin 7-helix transmembrane proteins"/>
    <property type="match status" value="1"/>
</dbReference>
<keyword evidence="10 11" id="KW-0807">Transducer</keyword>
<evidence type="ECO:0000256" key="8">
    <source>
        <dbReference type="ARBA" id="ARBA00023136"/>
    </source>
</evidence>
<evidence type="ECO:0000256" key="9">
    <source>
        <dbReference type="ARBA" id="ARBA00023170"/>
    </source>
</evidence>
<evidence type="ECO:0000256" key="7">
    <source>
        <dbReference type="ARBA" id="ARBA00023040"/>
    </source>
</evidence>
<dbReference type="InterPro" id="IPR000725">
    <property type="entry name" value="Olfact_rcpt"/>
</dbReference>
<dbReference type="PRINTS" id="PR00237">
    <property type="entry name" value="GPCRRHODOPSN"/>
</dbReference>
<dbReference type="EMBL" id="DYDO01000008">
    <property type="protein sequence ID" value="DBA20012.1"/>
    <property type="molecule type" value="Genomic_DNA"/>
</dbReference>
<evidence type="ECO:0000256" key="1">
    <source>
        <dbReference type="ARBA" id="ARBA00004651"/>
    </source>
</evidence>
<feature type="transmembrane region" description="Helical" evidence="12">
    <location>
        <begin position="193"/>
        <end position="219"/>
    </location>
</feature>
<accession>A0AAV3A6M7</accession>
<feature type="domain" description="G-protein coupled receptors family 1 profile" evidence="13">
    <location>
        <begin position="41"/>
        <end position="290"/>
    </location>
</feature>
<proteinExistence type="inferred from homology"/>
<keyword evidence="4 11" id="KW-0812">Transmembrane</keyword>
<feature type="transmembrane region" description="Helical" evidence="12">
    <location>
        <begin position="231"/>
        <end position="253"/>
    </location>
</feature>
<keyword evidence="6 12" id="KW-1133">Transmembrane helix</keyword>
<evidence type="ECO:0000256" key="5">
    <source>
        <dbReference type="ARBA" id="ARBA00022725"/>
    </source>
</evidence>
<keyword evidence="15" id="KW-1185">Reference proteome</keyword>
<keyword evidence="3 12" id="KW-0716">Sensory transduction</keyword>
<keyword evidence="2 12" id="KW-1003">Cell membrane</keyword>
<evidence type="ECO:0000313" key="14">
    <source>
        <dbReference type="EMBL" id="DBA20012.1"/>
    </source>
</evidence>
<sequence>MALGNDSVIVEFILLGLSKNPKTQVILFIIFMFGYLIILTGNILIISLTLSDTNLHTPMYFFLSNLSFLDICFSTSTIPRMLRDFASKTKIISYAECATQLYITLSFGETECILLAIMAYDRYVAICHPLHYTTIMSKVVCIKIAASTWICGALLPVLHVPFILNLDLCGNNEINDFLCEVPEMLSMSCENTFFIECISYVVGAIVLMVPVTLIVVSYIKIILGICKITSLAARGKTFSTCGSHLIVVIMYYGSVMAAYMKPKSSLAPERDKVITIFYCIVTPMFNPIIYTLRNKDFKSAFLKTRNRSSFL</sequence>
<comment type="subcellular location">
    <subcellularLocation>
        <location evidence="1 12">Cell membrane</location>
        <topology evidence="1 12">Multi-pass membrane protein</topology>
    </subcellularLocation>
</comment>
<feature type="transmembrane region" description="Helical" evidence="12">
    <location>
        <begin position="60"/>
        <end position="82"/>
    </location>
</feature>
<evidence type="ECO:0000256" key="6">
    <source>
        <dbReference type="ARBA" id="ARBA00022989"/>
    </source>
</evidence>
<evidence type="ECO:0000313" key="15">
    <source>
        <dbReference type="Proteomes" id="UP001181693"/>
    </source>
</evidence>
<dbReference type="PROSITE" id="PS50262">
    <property type="entry name" value="G_PROTEIN_RECEP_F1_2"/>
    <property type="match status" value="1"/>
</dbReference>
<organism evidence="14 15">
    <name type="scientific">Pyxicephalus adspersus</name>
    <name type="common">African bullfrog</name>
    <dbReference type="NCBI Taxonomy" id="30357"/>
    <lineage>
        <taxon>Eukaryota</taxon>
        <taxon>Metazoa</taxon>
        <taxon>Chordata</taxon>
        <taxon>Craniata</taxon>
        <taxon>Vertebrata</taxon>
        <taxon>Euteleostomi</taxon>
        <taxon>Amphibia</taxon>
        <taxon>Batrachia</taxon>
        <taxon>Anura</taxon>
        <taxon>Neobatrachia</taxon>
        <taxon>Ranoidea</taxon>
        <taxon>Pyxicephalidae</taxon>
        <taxon>Pyxicephalinae</taxon>
        <taxon>Pyxicephalus</taxon>
    </lineage>
</organism>
<dbReference type="FunFam" id="1.20.1070.10:FF:000005">
    <property type="entry name" value="Olfactory receptor"/>
    <property type="match status" value="1"/>
</dbReference>
<dbReference type="GO" id="GO:0004930">
    <property type="term" value="F:G protein-coupled receptor activity"/>
    <property type="evidence" value="ECO:0007669"/>
    <property type="project" value="UniProtKB-KW"/>
</dbReference>
<evidence type="ECO:0000259" key="13">
    <source>
        <dbReference type="PROSITE" id="PS50262"/>
    </source>
</evidence>
<protein>
    <recommendedName>
        <fullName evidence="12">Olfactory receptor</fullName>
    </recommendedName>
</protein>
<name>A0AAV3A6M7_PYXAD</name>
<evidence type="ECO:0000256" key="12">
    <source>
        <dbReference type="RuleBase" id="RU363047"/>
    </source>
</evidence>
<reference evidence="14" key="1">
    <citation type="thesis" date="2020" institute="ProQuest LLC" country="789 East Eisenhower Parkway, Ann Arbor, MI, USA">
        <title>Comparative Genomics and Chromosome Evolution.</title>
        <authorList>
            <person name="Mudd A.B."/>
        </authorList>
    </citation>
    <scope>NUCLEOTIDE SEQUENCE</scope>
    <source>
        <strain evidence="14">1538</strain>
        <tissue evidence="14">Blood</tissue>
    </source>
</reference>
<dbReference type="GO" id="GO:0005886">
    <property type="term" value="C:plasma membrane"/>
    <property type="evidence" value="ECO:0007669"/>
    <property type="project" value="UniProtKB-SubCell"/>
</dbReference>
<feature type="transmembrane region" description="Helical" evidence="12">
    <location>
        <begin position="25"/>
        <end position="48"/>
    </location>
</feature>
<dbReference type="InterPro" id="IPR017452">
    <property type="entry name" value="GPCR_Rhodpsn_7TM"/>
</dbReference>
<dbReference type="PRINTS" id="PR00245">
    <property type="entry name" value="OLFACTORYR"/>
</dbReference>
<dbReference type="PROSITE" id="PS00237">
    <property type="entry name" value="G_PROTEIN_RECEP_F1_1"/>
    <property type="match status" value="1"/>
</dbReference>
<dbReference type="GO" id="GO:0004984">
    <property type="term" value="F:olfactory receptor activity"/>
    <property type="evidence" value="ECO:0007669"/>
    <property type="project" value="InterPro"/>
</dbReference>
<comment type="similarity">
    <text evidence="11">Belongs to the G-protein coupled receptor 1 family.</text>
</comment>
<evidence type="ECO:0000256" key="4">
    <source>
        <dbReference type="ARBA" id="ARBA00022692"/>
    </source>
</evidence>
<keyword evidence="8 12" id="KW-0472">Membrane</keyword>